<reference evidence="7 8" key="1">
    <citation type="submission" date="2018-10" db="EMBL/GenBank/DDBJ databases">
        <title>Phylogenomics of Brevibacillus.</title>
        <authorList>
            <person name="Dunlap C."/>
        </authorList>
    </citation>
    <scope>NUCLEOTIDE SEQUENCE [LARGE SCALE GENOMIC DNA]</scope>
    <source>
        <strain evidence="7 8">JCM 15716</strain>
    </source>
</reference>
<dbReference type="InterPro" id="IPR015422">
    <property type="entry name" value="PyrdxlP-dep_Trfase_small"/>
</dbReference>
<keyword evidence="8" id="KW-1185">Reference proteome</keyword>
<comment type="similarity">
    <text evidence="5">Belongs to the class-II pyridoxal-phosphate-dependent aminotransferase family. MalY/PatB cystathionine beta-lyase subfamily.</text>
</comment>
<gene>
    <name evidence="7" type="ORF">EDM56_05130</name>
</gene>
<dbReference type="NCBIfam" id="TIGR04350">
    <property type="entry name" value="C_S_lyase_PatB"/>
    <property type="match status" value="1"/>
</dbReference>
<dbReference type="RefSeq" id="WP_122916818.1">
    <property type="nucleotide sequence ID" value="NZ_RHHQ01000005.1"/>
</dbReference>
<name>A0A3M8DTJ5_9BACL</name>
<evidence type="ECO:0000259" key="6">
    <source>
        <dbReference type="Pfam" id="PF00155"/>
    </source>
</evidence>
<evidence type="ECO:0000256" key="3">
    <source>
        <dbReference type="ARBA" id="ARBA00022898"/>
    </source>
</evidence>
<dbReference type="OrthoDB" id="9802872at2"/>
<dbReference type="InterPro" id="IPR027619">
    <property type="entry name" value="C-S_lyase_PatB-like"/>
</dbReference>
<dbReference type="InterPro" id="IPR004839">
    <property type="entry name" value="Aminotransferase_I/II_large"/>
</dbReference>
<evidence type="ECO:0000256" key="5">
    <source>
        <dbReference type="ARBA" id="ARBA00037974"/>
    </source>
</evidence>
<protein>
    <recommendedName>
        <fullName evidence="2">cysteine-S-conjugate beta-lyase</fullName>
        <ecNumber evidence="2">4.4.1.13</ecNumber>
    </recommendedName>
</protein>
<dbReference type="GO" id="GO:0047804">
    <property type="term" value="F:cysteine-S-conjugate beta-lyase activity"/>
    <property type="evidence" value="ECO:0007669"/>
    <property type="project" value="UniProtKB-EC"/>
</dbReference>
<dbReference type="InterPro" id="IPR015421">
    <property type="entry name" value="PyrdxlP-dep_Trfase_major"/>
</dbReference>
<dbReference type="GO" id="GO:0030170">
    <property type="term" value="F:pyridoxal phosphate binding"/>
    <property type="evidence" value="ECO:0007669"/>
    <property type="project" value="InterPro"/>
</dbReference>
<dbReference type="AlphaFoldDB" id="A0A3M8DTJ5"/>
<dbReference type="CDD" id="cd00609">
    <property type="entry name" value="AAT_like"/>
    <property type="match status" value="1"/>
</dbReference>
<dbReference type="InterPro" id="IPR015424">
    <property type="entry name" value="PyrdxlP-dep_Trfase"/>
</dbReference>
<comment type="cofactor">
    <cofactor evidence="1">
        <name>pyridoxal 5'-phosphate</name>
        <dbReference type="ChEBI" id="CHEBI:597326"/>
    </cofactor>
</comment>
<dbReference type="PANTHER" id="PTHR43525">
    <property type="entry name" value="PROTEIN MALY"/>
    <property type="match status" value="1"/>
</dbReference>
<evidence type="ECO:0000313" key="8">
    <source>
        <dbReference type="Proteomes" id="UP000271031"/>
    </source>
</evidence>
<dbReference type="Gene3D" id="3.40.640.10">
    <property type="entry name" value="Type I PLP-dependent aspartate aminotransferase-like (Major domain)"/>
    <property type="match status" value="1"/>
</dbReference>
<dbReference type="SUPFAM" id="SSF53383">
    <property type="entry name" value="PLP-dependent transferases"/>
    <property type="match status" value="1"/>
</dbReference>
<feature type="domain" description="Aminotransferase class I/classII large" evidence="6">
    <location>
        <begin position="29"/>
        <end position="382"/>
    </location>
</feature>
<sequence length="390" mass="44719">MYQFDDVIDRNGTRSLKWDDRRRFFEDRDVLPLWVADMDFASPPCVTEALVKRAQHPIYGYPSKPAELNQALIGWMKRRFDVEVKEGWLATVPGIVPGLHFAIDALTEPDEKVIVQTPVYQPFYQAVRNRGRQLIENPLIEVDGDYQMDFDDLRRKIDEKTRMLILCSPHNPVGRVWRKNELMTLAEICLEHDIIVVSDEIHSDLVYEKGSHTPFYSLSPEIADKSLTFVAPSKTFNLAGLFSSFVISPNARMLRQFQVAMSRTGVEFINMFGIEAMTAAYQGGDEWLDQLLVYLRGNADYIRQFLQEHVPQVTMRVPQATYLGWMDFRQLGLPPAEIKRLMIHEALLGLNDGTGFGEAGAGFQRINFACPRSTLEEAMHRLERTFQPLG</sequence>
<dbReference type="Gene3D" id="3.90.1150.10">
    <property type="entry name" value="Aspartate Aminotransferase, domain 1"/>
    <property type="match status" value="1"/>
</dbReference>
<dbReference type="EC" id="4.4.1.13" evidence="2"/>
<organism evidence="7 8">
    <name type="scientific">Brevibacillus fluminis</name>
    <dbReference type="NCBI Taxonomy" id="511487"/>
    <lineage>
        <taxon>Bacteria</taxon>
        <taxon>Bacillati</taxon>
        <taxon>Bacillota</taxon>
        <taxon>Bacilli</taxon>
        <taxon>Bacillales</taxon>
        <taxon>Paenibacillaceae</taxon>
        <taxon>Brevibacillus</taxon>
    </lineage>
</organism>
<keyword evidence="4 7" id="KW-0456">Lyase</keyword>
<dbReference type="Pfam" id="PF00155">
    <property type="entry name" value="Aminotran_1_2"/>
    <property type="match status" value="1"/>
</dbReference>
<evidence type="ECO:0000256" key="2">
    <source>
        <dbReference type="ARBA" id="ARBA00012224"/>
    </source>
</evidence>
<proteinExistence type="inferred from homology"/>
<evidence type="ECO:0000256" key="1">
    <source>
        <dbReference type="ARBA" id="ARBA00001933"/>
    </source>
</evidence>
<keyword evidence="3" id="KW-0663">Pyridoxal phosphate</keyword>
<evidence type="ECO:0000313" key="7">
    <source>
        <dbReference type="EMBL" id="RNB91426.1"/>
    </source>
</evidence>
<dbReference type="Proteomes" id="UP000271031">
    <property type="component" value="Unassembled WGS sequence"/>
</dbReference>
<comment type="caution">
    <text evidence="7">The sequence shown here is derived from an EMBL/GenBank/DDBJ whole genome shotgun (WGS) entry which is preliminary data.</text>
</comment>
<evidence type="ECO:0000256" key="4">
    <source>
        <dbReference type="ARBA" id="ARBA00023239"/>
    </source>
</evidence>
<accession>A0A3M8DTJ5</accession>
<dbReference type="PANTHER" id="PTHR43525:SF1">
    <property type="entry name" value="PROTEIN MALY"/>
    <property type="match status" value="1"/>
</dbReference>
<dbReference type="EMBL" id="RHHQ01000005">
    <property type="protein sequence ID" value="RNB91426.1"/>
    <property type="molecule type" value="Genomic_DNA"/>
</dbReference>
<dbReference type="InterPro" id="IPR051798">
    <property type="entry name" value="Class-II_PLP-Dep_Aminotrans"/>
</dbReference>